<dbReference type="InterPro" id="IPR006966">
    <property type="entry name" value="Peroxin-3"/>
</dbReference>
<protein>
    <recommendedName>
        <fullName evidence="2">Peroxisomal biogenesis factor 3</fullName>
    </recommendedName>
    <alternativeName>
        <fullName evidence="5">Peroxisomal assembly protein PEX3</fullName>
    </alternativeName>
</protein>
<evidence type="ECO:0000256" key="3">
    <source>
        <dbReference type="ARBA" id="ARBA00022593"/>
    </source>
</evidence>
<evidence type="ECO:0000256" key="2">
    <source>
        <dbReference type="ARBA" id="ARBA00014294"/>
    </source>
</evidence>
<comment type="function">
    <text evidence="4">Involved in peroxisome biosynthesis and integrity. Assembles membrane vesicles before the matrix proteins are translocated. As a docking factor for PEX19, is necessary for the import of peroxisomal membrane proteins in the peroxisomes.</text>
</comment>
<evidence type="ECO:0000256" key="5">
    <source>
        <dbReference type="ARBA" id="ARBA00029630"/>
    </source>
</evidence>
<evidence type="ECO:0000313" key="6">
    <source>
        <dbReference type="EMBL" id="CAH0099969.1"/>
    </source>
</evidence>
<name>A0A8J2WHS4_9CRUS</name>
<dbReference type="AlphaFoldDB" id="A0A8J2WHS4"/>
<comment type="subunit">
    <text evidence="1">Interacts with PEX19.</text>
</comment>
<organism evidence="6 7">
    <name type="scientific">Daphnia galeata</name>
    <dbReference type="NCBI Taxonomy" id="27404"/>
    <lineage>
        <taxon>Eukaryota</taxon>
        <taxon>Metazoa</taxon>
        <taxon>Ecdysozoa</taxon>
        <taxon>Arthropoda</taxon>
        <taxon>Crustacea</taxon>
        <taxon>Branchiopoda</taxon>
        <taxon>Diplostraca</taxon>
        <taxon>Cladocera</taxon>
        <taxon>Anomopoda</taxon>
        <taxon>Daphniidae</taxon>
        <taxon>Daphnia</taxon>
    </lineage>
</organism>
<keyword evidence="7" id="KW-1185">Reference proteome</keyword>
<dbReference type="OrthoDB" id="45930at2759"/>
<comment type="caution">
    <text evidence="6">The sequence shown here is derived from an EMBL/GenBank/DDBJ whole genome shotgun (WGS) entry which is preliminary data.</text>
</comment>
<accession>A0A8J2WHS4</accession>
<dbReference type="EMBL" id="CAKKLH010000028">
    <property type="protein sequence ID" value="CAH0099969.1"/>
    <property type="molecule type" value="Genomic_DNA"/>
</dbReference>
<reference evidence="6" key="1">
    <citation type="submission" date="2021-11" db="EMBL/GenBank/DDBJ databases">
        <authorList>
            <person name="Schell T."/>
        </authorList>
    </citation>
    <scope>NUCLEOTIDE SEQUENCE</scope>
    <source>
        <strain evidence="6">M5</strain>
    </source>
</reference>
<dbReference type="GO" id="GO:0045046">
    <property type="term" value="P:protein import into peroxisome membrane"/>
    <property type="evidence" value="ECO:0007669"/>
    <property type="project" value="TreeGrafter"/>
</dbReference>
<evidence type="ECO:0000256" key="4">
    <source>
        <dbReference type="ARBA" id="ARBA00025338"/>
    </source>
</evidence>
<sequence length="350" mass="39344">MFSKLRSFAVRHQRKFIIFGALVGGGVLLKRYAEKKLIEWQEAEMNQLLEQSRKQQHFESTERTCNMTITSVLPQIQLAIGRSLDSDSITLLLKQKAPNKKDLWEQLKVIAFSRVISYIYGNAILAILLRAQVNILGAYLYLANQNPSKPDLELSPEAQSQFLSASNYWLSTGIEQFCLTVEKIVSSQVANLSLKQRLTLIDLEQIFHDIRVALEDELSRQPSGFLANVMLPPQQISEEAPASPALAKMMSETREVLESLEVTKLLSSCVNIGVGCVLDKFSEIVTALHTDANQPDSQDFLHPNNIAVHVAKLIPALNNFIFQDVWLTQLLAIEPLRIFGANIYESFSTL</sequence>
<dbReference type="PANTHER" id="PTHR28080:SF1">
    <property type="entry name" value="PEROXISOMAL BIOGENESIS FACTOR 3"/>
    <property type="match status" value="1"/>
</dbReference>
<dbReference type="Proteomes" id="UP000789390">
    <property type="component" value="Unassembled WGS sequence"/>
</dbReference>
<proteinExistence type="predicted"/>
<keyword evidence="3" id="KW-0962">Peroxisome biogenesis</keyword>
<evidence type="ECO:0000256" key="1">
    <source>
        <dbReference type="ARBA" id="ARBA00011494"/>
    </source>
</evidence>
<dbReference type="Pfam" id="PF04882">
    <property type="entry name" value="Peroxin-3"/>
    <property type="match status" value="3"/>
</dbReference>
<dbReference type="GO" id="GO:0030674">
    <property type="term" value="F:protein-macromolecule adaptor activity"/>
    <property type="evidence" value="ECO:0007669"/>
    <property type="project" value="TreeGrafter"/>
</dbReference>
<dbReference type="PANTHER" id="PTHR28080">
    <property type="entry name" value="PEROXISOMAL BIOGENESIS FACTOR 3"/>
    <property type="match status" value="1"/>
</dbReference>
<dbReference type="GO" id="GO:0005778">
    <property type="term" value="C:peroxisomal membrane"/>
    <property type="evidence" value="ECO:0007669"/>
    <property type="project" value="InterPro"/>
</dbReference>
<evidence type="ECO:0000313" key="7">
    <source>
        <dbReference type="Proteomes" id="UP000789390"/>
    </source>
</evidence>
<gene>
    <name evidence="6" type="ORF">DGAL_LOCUS2140</name>
</gene>